<keyword evidence="4" id="KW-1185">Reference proteome</keyword>
<evidence type="ECO:0000259" key="2">
    <source>
        <dbReference type="Pfam" id="PF14111"/>
    </source>
</evidence>
<comment type="caution">
    <text evidence="3">The sequence shown here is derived from an EMBL/GenBank/DDBJ whole genome shotgun (WGS) entry which is preliminary data.</text>
</comment>
<dbReference type="InterPro" id="IPR053151">
    <property type="entry name" value="RNase_H-like"/>
</dbReference>
<reference evidence="3 4" key="1">
    <citation type="submission" date="2023-03" db="EMBL/GenBank/DDBJ databases">
        <title>WGS of Gossypium arboreum.</title>
        <authorList>
            <person name="Yu D."/>
        </authorList>
    </citation>
    <scope>NUCLEOTIDE SEQUENCE [LARGE SCALE GENOMIC DNA]</scope>
    <source>
        <tissue evidence="3">Leaf</tissue>
    </source>
</reference>
<dbReference type="InterPro" id="IPR002156">
    <property type="entry name" value="RNaseH_domain"/>
</dbReference>
<dbReference type="InterPro" id="IPR044730">
    <property type="entry name" value="RNase_H-like_dom_plant"/>
</dbReference>
<dbReference type="Pfam" id="PF14111">
    <property type="entry name" value="DUF4283"/>
    <property type="match status" value="1"/>
</dbReference>
<dbReference type="PANTHER" id="PTHR47723">
    <property type="entry name" value="OS05G0353850 PROTEIN"/>
    <property type="match status" value="1"/>
</dbReference>
<dbReference type="InterPro" id="IPR025558">
    <property type="entry name" value="DUF4283"/>
</dbReference>
<accession>A0ABR0PJD5</accession>
<protein>
    <recommendedName>
        <fullName evidence="5">DUF4283 domain-containing protein</fullName>
    </recommendedName>
</protein>
<dbReference type="PANTHER" id="PTHR47723:SF13">
    <property type="entry name" value="PUTATIVE-RELATED"/>
    <property type="match status" value="1"/>
</dbReference>
<sequence length="424" mass="47884">MDTLCENSNTGKSIVEELTPKNVRFRDKEEEVGNGVMIDSPSGQPATWREKLVRQSSKDVFNSLDEKEKKIYNMWRPTASMHMMDIENGYFLMKFQNKMDYEKTLSEGPWIIFGPESGSGLVIKENNGLTFDPSRDLNRDKRNAPNFEKSTSGLGLGLARMLMDHGEQGAVEFFERLYGETPLTLGAILSFGFPKITSSEITFLEADITNEEIKRALFDMTPLKVTRRDGYHVVIISIVSSSSMQILWNGVATQKFKSVGGCKKINPRFNLNFFSGDTWVFLSTDGVVARDSGYAATGGVVRDQDGNWILGYNRFLGLCSPFEAEVWNILDGILILLNKGYRRAIILTDILEVTQILTDLSLEDFGTTVLRRTQRIMKTKGTWRIKFILRSQNLVGDCVAKLSLNWKSSLQVLNEAPKEILDFL</sequence>
<dbReference type="Proteomes" id="UP001358586">
    <property type="component" value="Chromosome 6"/>
</dbReference>
<evidence type="ECO:0000313" key="4">
    <source>
        <dbReference type="Proteomes" id="UP001358586"/>
    </source>
</evidence>
<proteinExistence type="predicted"/>
<dbReference type="Pfam" id="PF13456">
    <property type="entry name" value="RVT_3"/>
    <property type="match status" value="1"/>
</dbReference>
<gene>
    <name evidence="3" type="ORF">PVK06_019218</name>
</gene>
<organism evidence="3 4">
    <name type="scientific">Gossypium arboreum</name>
    <name type="common">Tree cotton</name>
    <name type="synonym">Gossypium nanking</name>
    <dbReference type="NCBI Taxonomy" id="29729"/>
    <lineage>
        <taxon>Eukaryota</taxon>
        <taxon>Viridiplantae</taxon>
        <taxon>Streptophyta</taxon>
        <taxon>Embryophyta</taxon>
        <taxon>Tracheophyta</taxon>
        <taxon>Spermatophyta</taxon>
        <taxon>Magnoliopsida</taxon>
        <taxon>eudicotyledons</taxon>
        <taxon>Gunneridae</taxon>
        <taxon>Pentapetalae</taxon>
        <taxon>rosids</taxon>
        <taxon>malvids</taxon>
        <taxon>Malvales</taxon>
        <taxon>Malvaceae</taxon>
        <taxon>Malvoideae</taxon>
        <taxon>Gossypium</taxon>
    </lineage>
</organism>
<name>A0ABR0PJD5_GOSAR</name>
<evidence type="ECO:0000313" key="3">
    <source>
        <dbReference type="EMBL" id="KAK5824444.1"/>
    </source>
</evidence>
<dbReference type="InterPro" id="IPR036397">
    <property type="entry name" value="RNaseH_sf"/>
</dbReference>
<dbReference type="Gene3D" id="3.30.420.10">
    <property type="entry name" value="Ribonuclease H-like superfamily/Ribonuclease H"/>
    <property type="match status" value="1"/>
</dbReference>
<feature type="domain" description="RNase H type-1" evidence="1">
    <location>
        <begin position="284"/>
        <end position="402"/>
    </location>
</feature>
<feature type="domain" description="DUF4283" evidence="2">
    <location>
        <begin position="47"/>
        <end position="113"/>
    </location>
</feature>
<dbReference type="SUPFAM" id="SSF53098">
    <property type="entry name" value="Ribonuclease H-like"/>
    <property type="match status" value="1"/>
</dbReference>
<dbReference type="CDD" id="cd06222">
    <property type="entry name" value="RNase_H_like"/>
    <property type="match status" value="1"/>
</dbReference>
<dbReference type="InterPro" id="IPR012337">
    <property type="entry name" value="RNaseH-like_sf"/>
</dbReference>
<dbReference type="EMBL" id="JARKNE010000006">
    <property type="protein sequence ID" value="KAK5824444.1"/>
    <property type="molecule type" value="Genomic_DNA"/>
</dbReference>
<evidence type="ECO:0000259" key="1">
    <source>
        <dbReference type="Pfam" id="PF13456"/>
    </source>
</evidence>
<evidence type="ECO:0008006" key="5">
    <source>
        <dbReference type="Google" id="ProtNLM"/>
    </source>
</evidence>